<dbReference type="AlphaFoldDB" id="A0AAV0YP17"/>
<dbReference type="Pfam" id="PF02721">
    <property type="entry name" value="DUF223"/>
    <property type="match status" value="1"/>
</dbReference>
<dbReference type="InterPro" id="IPR003871">
    <property type="entry name" value="RFA1B/D_OB_1st"/>
</dbReference>
<accession>A0AAV0YP17</accession>
<evidence type="ECO:0000313" key="2">
    <source>
        <dbReference type="EMBL" id="CAI8587855.1"/>
    </source>
</evidence>
<evidence type="ECO:0000313" key="3">
    <source>
        <dbReference type="Proteomes" id="UP001157006"/>
    </source>
</evidence>
<sequence>MARPFEMISDINDHMELWKISVKIHHKWKVTTASKEHFEMVVFDKHGHDIDFILKFTGGTTVGDTGKHDIDNKPRNLTPFVDVISEKWQRIVLCDVIGVFDEVSYTQSHTRGKNLRLTWCCAIYATTHVIGSLFHEVLRVPTKTG</sequence>
<dbReference type="Gene3D" id="2.40.50.140">
    <property type="entry name" value="Nucleic acid-binding proteins"/>
    <property type="match status" value="1"/>
</dbReference>
<dbReference type="Proteomes" id="UP001157006">
    <property type="component" value="Chromosome 1L"/>
</dbReference>
<feature type="domain" description="Replication protein A 70 kDa DNA-binding subunit B/D first OB fold" evidence="1">
    <location>
        <begin position="5"/>
        <end position="53"/>
    </location>
</feature>
<keyword evidence="3" id="KW-1185">Reference proteome</keyword>
<protein>
    <recommendedName>
        <fullName evidence="1">Replication protein A 70 kDa DNA-binding subunit B/D first OB fold domain-containing protein</fullName>
    </recommendedName>
</protein>
<organism evidence="2 3">
    <name type="scientific">Vicia faba</name>
    <name type="common">Broad bean</name>
    <name type="synonym">Faba vulgaris</name>
    <dbReference type="NCBI Taxonomy" id="3906"/>
    <lineage>
        <taxon>Eukaryota</taxon>
        <taxon>Viridiplantae</taxon>
        <taxon>Streptophyta</taxon>
        <taxon>Embryophyta</taxon>
        <taxon>Tracheophyta</taxon>
        <taxon>Spermatophyta</taxon>
        <taxon>Magnoliopsida</taxon>
        <taxon>eudicotyledons</taxon>
        <taxon>Gunneridae</taxon>
        <taxon>Pentapetalae</taxon>
        <taxon>rosids</taxon>
        <taxon>fabids</taxon>
        <taxon>Fabales</taxon>
        <taxon>Fabaceae</taxon>
        <taxon>Papilionoideae</taxon>
        <taxon>50 kb inversion clade</taxon>
        <taxon>NPAAA clade</taxon>
        <taxon>Hologalegina</taxon>
        <taxon>IRL clade</taxon>
        <taxon>Fabeae</taxon>
        <taxon>Vicia</taxon>
    </lineage>
</organism>
<name>A0AAV0YP17_VICFA</name>
<reference evidence="2 3" key="1">
    <citation type="submission" date="2023-01" db="EMBL/GenBank/DDBJ databases">
        <authorList>
            <person name="Kreplak J."/>
        </authorList>
    </citation>
    <scope>NUCLEOTIDE SEQUENCE [LARGE SCALE GENOMIC DNA]</scope>
</reference>
<evidence type="ECO:0000259" key="1">
    <source>
        <dbReference type="Pfam" id="PF02721"/>
    </source>
</evidence>
<proteinExistence type="predicted"/>
<gene>
    <name evidence="2" type="ORF">VFH_I319960</name>
</gene>
<dbReference type="InterPro" id="IPR012340">
    <property type="entry name" value="NA-bd_OB-fold"/>
</dbReference>
<dbReference type="EMBL" id="OX451736">
    <property type="protein sequence ID" value="CAI8587855.1"/>
    <property type="molecule type" value="Genomic_DNA"/>
</dbReference>